<proteinExistence type="predicted"/>
<keyword evidence="1" id="KW-1133">Transmembrane helix</keyword>
<name>A0ABN2IWR0_9ACTN</name>
<protein>
    <submittedName>
        <fullName evidence="2">Uncharacterized protein</fullName>
    </submittedName>
</protein>
<comment type="caution">
    <text evidence="2">The sequence shown here is derived from an EMBL/GenBank/DDBJ whole genome shotgun (WGS) entry which is preliminary data.</text>
</comment>
<evidence type="ECO:0000313" key="2">
    <source>
        <dbReference type="EMBL" id="GAA1713337.1"/>
    </source>
</evidence>
<evidence type="ECO:0000256" key="1">
    <source>
        <dbReference type="SAM" id="Phobius"/>
    </source>
</evidence>
<keyword evidence="3" id="KW-1185">Reference proteome</keyword>
<feature type="transmembrane region" description="Helical" evidence="1">
    <location>
        <begin position="7"/>
        <end position="33"/>
    </location>
</feature>
<dbReference type="RefSeq" id="WP_344314683.1">
    <property type="nucleotide sequence ID" value="NZ_BAAANY010000038.1"/>
</dbReference>
<accession>A0ABN2IWR0</accession>
<dbReference type="Proteomes" id="UP001500618">
    <property type="component" value="Unassembled WGS sequence"/>
</dbReference>
<sequence length="63" mass="7270">MRKFAAFWYDFVVGDDWRVAVAVVIALALTYGLSRLGLPAWWVLPVAVALVLPWSLWRARRRP</sequence>
<keyword evidence="1" id="KW-0472">Membrane</keyword>
<reference evidence="2 3" key="1">
    <citation type="journal article" date="2019" name="Int. J. Syst. Evol. Microbiol.">
        <title>The Global Catalogue of Microorganisms (GCM) 10K type strain sequencing project: providing services to taxonomists for standard genome sequencing and annotation.</title>
        <authorList>
            <consortium name="The Broad Institute Genomics Platform"/>
            <consortium name="The Broad Institute Genome Sequencing Center for Infectious Disease"/>
            <person name="Wu L."/>
            <person name="Ma J."/>
        </authorList>
    </citation>
    <scope>NUCLEOTIDE SEQUENCE [LARGE SCALE GENOMIC DNA]</scope>
    <source>
        <strain evidence="2 3">JCM 14718</strain>
    </source>
</reference>
<gene>
    <name evidence="2" type="ORF">GCM10009765_73020</name>
</gene>
<feature type="transmembrane region" description="Helical" evidence="1">
    <location>
        <begin position="39"/>
        <end position="57"/>
    </location>
</feature>
<dbReference type="EMBL" id="BAAANY010000038">
    <property type="protein sequence ID" value="GAA1713337.1"/>
    <property type="molecule type" value="Genomic_DNA"/>
</dbReference>
<evidence type="ECO:0000313" key="3">
    <source>
        <dbReference type="Proteomes" id="UP001500618"/>
    </source>
</evidence>
<organism evidence="2 3">
    <name type="scientific">Fodinicola feengrottensis</name>
    <dbReference type="NCBI Taxonomy" id="435914"/>
    <lineage>
        <taxon>Bacteria</taxon>
        <taxon>Bacillati</taxon>
        <taxon>Actinomycetota</taxon>
        <taxon>Actinomycetes</taxon>
        <taxon>Mycobacteriales</taxon>
        <taxon>Fodinicola</taxon>
    </lineage>
</organism>
<keyword evidence="1" id="KW-0812">Transmembrane</keyword>